<evidence type="ECO:0000256" key="5">
    <source>
        <dbReference type="ARBA" id="ARBA00023136"/>
    </source>
</evidence>
<feature type="transmembrane region" description="Helical" evidence="6">
    <location>
        <begin position="139"/>
        <end position="160"/>
    </location>
</feature>
<dbReference type="Gene3D" id="1.20.1250.20">
    <property type="entry name" value="MFS general substrate transporter like domains"/>
    <property type="match status" value="2"/>
</dbReference>
<keyword evidence="4 6" id="KW-1133">Transmembrane helix</keyword>
<evidence type="ECO:0000256" key="1">
    <source>
        <dbReference type="ARBA" id="ARBA00004651"/>
    </source>
</evidence>
<feature type="transmembrane region" description="Helical" evidence="6">
    <location>
        <begin position="308"/>
        <end position="329"/>
    </location>
</feature>
<dbReference type="GO" id="GO:0022857">
    <property type="term" value="F:transmembrane transporter activity"/>
    <property type="evidence" value="ECO:0007669"/>
    <property type="project" value="InterPro"/>
</dbReference>
<evidence type="ECO:0000256" key="3">
    <source>
        <dbReference type="ARBA" id="ARBA00022692"/>
    </source>
</evidence>
<name>A0A381R7H6_9ZZZZ</name>
<dbReference type="AlphaFoldDB" id="A0A381R7H6"/>
<feature type="transmembrane region" description="Helical" evidence="6">
    <location>
        <begin position="166"/>
        <end position="187"/>
    </location>
</feature>
<dbReference type="SUPFAM" id="SSF103473">
    <property type="entry name" value="MFS general substrate transporter"/>
    <property type="match status" value="1"/>
</dbReference>
<evidence type="ECO:0000313" key="8">
    <source>
        <dbReference type="EMBL" id="SUZ87530.1"/>
    </source>
</evidence>
<dbReference type="GO" id="GO:0005886">
    <property type="term" value="C:plasma membrane"/>
    <property type="evidence" value="ECO:0007669"/>
    <property type="project" value="UniProtKB-SubCell"/>
</dbReference>
<dbReference type="InterPro" id="IPR020846">
    <property type="entry name" value="MFS_dom"/>
</dbReference>
<evidence type="ECO:0000256" key="2">
    <source>
        <dbReference type="ARBA" id="ARBA00022475"/>
    </source>
</evidence>
<keyword evidence="5 6" id="KW-0472">Membrane</keyword>
<dbReference type="PANTHER" id="PTHR43124">
    <property type="entry name" value="PURINE EFFLUX PUMP PBUE"/>
    <property type="match status" value="1"/>
</dbReference>
<keyword evidence="3 6" id="KW-0812">Transmembrane</keyword>
<comment type="subcellular location">
    <subcellularLocation>
        <location evidence="1">Cell membrane</location>
        <topology evidence="1">Multi-pass membrane protein</topology>
    </subcellularLocation>
</comment>
<feature type="transmembrane region" description="Helical" evidence="6">
    <location>
        <begin position="341"/>
        <end position="366"/>
    </location>
</feature>
<feature type="transmembrane region" description="Helical" evidence="6">
    <location>
        <begin position="283"/>
        <end position="302"/>
    </location>
</feature>
<dbReference type="InterPro" id="IPR011701">
    <property type="entry name" value="MFS"/>
</dbReference>
<keyword evidence="2" id="KW-1003">Cell membrane</keyword>
<reference evidence="8" key="1">
    <citation type="submission" date="2018-05" db="EMBL/GenBank/DDBJ databases">
        <authorList>
            <person name="Lanie J.A."/>
            <person name="Ng W.-L."/>
            <person name="Kazmierczak K.M."/>
            <person name="Andrzejewski T.M."/>
            <person name="Davidsen T.M."/>
            <person name="Wayne K.J."/>
            <person name="Tettelin H."/>
            <person name="Glass J.I."/>
            <person name="Rusch D."/>
            <person name="Podicherti R."/>
            <person name="Tsui H.-C.T."/>
            <person name="Winkler M.E."/>
        </authorList>
    </citation>
    <scope>NUCLEOTIDE SEQUENCE</scope>
</reference>
<dbReference type="InterPro" id="IPR050189">
    <property type="entry name" value="MFS_Efflux_Transporters"/>
</dbReference>
<evidence type="ECO:0000256" key="6">
    <source>
        <dbReference type="SAM" id="Phobius"/>
    </source>
</evidence>
<accession>A0A381R7H6</accession>
<proteinExistence type="predicted"/>
<feature type="transmembrane region" description="Helical" evidence="6">
    <location>
        <begin position="12"/>
        <end position="31"/>
    </location>
</feature>
<feature type="transmembrane region" description="Helical" evidence="6">
    <location>
        <begin position="216"/>
        <end position="238"/>
    </location>
</feature>
<evidence type="ECO:0000256" key="4">
    <source>
        <dbReference type="ARBA" id="ARBA00022989"/>
    </source>
</evidence>
<evidence type="ECO:0000259" key="7">
    <source>
        <dbReference type="PROSITE" id="PS50850"/>
    </source>
</evidence>
<feature type="transmembrane region" description="Helical" evidence="6">
    <location>
        <begin position="81"/>
        <end position="99"/>
    </location>
</feature>
<dbReference type="PANTHER" id="PTHR43124:SF3">
    <property type="entry name" value="CHLORAMPHENICOL EFFLUX PUMP RV0191"/>
    <property type="match status" value="1"/>
</dbReference>
<feature type="transmembrane region" description="Helical" evidence="6">
    <location>
        <begin position="51"/>
        <end position="74"/>
    </location>
</feature>
<dbReference type="Pfam" id="PF07690">
    <property type="entry name" value="MFS_1"/>
    <property type="match status" value="1"/>
</dbReference>
<sequence>MASGDRNFYRYRFVIAGLILAAHFSVGLNFFSVSPVLPLIMEDFGITRTAASLLVALALLVHAVFGLPGGVIAARFGVKRVYFLAWLLVGMSVFSSFVNSFSTLLVLRLAYGIGFGVIIPATAPLLMQWLKPREITVMNGLDIAALTLGVALSVTTVAPIAESIGWKNALSVFGAIALLGALAWAFLGRARPLERQAISVTNITFSDISSVLRHPVILLLAAADALVFMQYTALTGWLPTFYGESRNMSLAQAGFITGLIPLVGVGAVLAGGILPLCISDKRIFFVVPGFLIGIGGLGSFLLESNIGILASVLILGIGSWSYPPTLLSLPMGLKAMTPEKVAVVWGTFVTVSGIGMFVSPIVVGAIRDYWGTFVPGFMIWAIGAWLLFIAGFALPPSVNEYSEVRQSEN</sequence>
<feature type="transmembrane region" description="Helical" evidence="6">
    <location>
        <begin position="250"/>
        <end position="276"/>
    </location>
</feature>
<gene>
    <name evidence="8" type="ORF">METZ01_LOCUS40384</name>
</gene>
<protein>
    <recommendedName>
        <fullName evidence="7">Major facilitator superfamily (MFS) profile domain-containing protein</fullName>
    </recommendedName>
</protein>
<dbReference type="PROSITE" id="PS50850">
    <property type="entry name" value="MFS"/>
    <property type="match status" value="1"/>
</dbReference>
<dbReference type="InterPro" id="IPR036259">
    <property type="entry name" value="MFS_trans_sf"/>
</dbReference>
<feature type="transmembrane region" description="Helical" evidence="6">
    <location>
        <begin position="372"/>
        <end position="394"/>
    </location>
</feature>
<dbReference type="EMBL" id="UINC01001728">
    <property type="protein sequence ID" value="SUZ87530.1"/>
    <property type="molecule type" value="Genomic_DNA"/>
</dbReference>
<feature type="transmembrane region" description="Helical" evidence="6">
    <location>
        <begin position="105"/>
        <end position="127"/>
    </location>
</feature>
<feature type="domain" description="Major facilitator superfamily (MFS) profile" evidence="7">
    <location>
        <begin position="15"/>
        <end position="399"/>
    </location>
</feature>
<organism evidence="8">
    <name type="scientific">marine metagenome</name>
    <dbReference type="NCBI Taxonomy" id="408172"/>
    <lineage>
        <taxon>unclassified sequences</taxon>
        <taxon>metagenomes</taxon>
        <taxon>ecological metagenomes</taxon>
    </lineage>
</organism>